<evidence type="ECO:0000313" key="2">
    <source>
        <dbReference type="Proteomes" id="UP000186221"/>
    </source>
</evidence>
<name>A0A1N7PZX2_9RHOB</name>
<sequence length="235" mass="24637">MDLDRILIDLLSDKIVAALKARATHGIVLFSDTDLGLEPALSGLEGLRAKGWTMEWQAAPAFRDMLAPRLPFAEAPAQVQLVRAGLVLVPTLSLSLAAKVATGIADDPQSALLGEALDRGLRIVAARDGVCPGARDRAARGLTPQNPARRALMSGHLESLAAQGVELCWAARLAHTVLGTQEAAAPAAVAQDTGIFGWQQARAYGAPVLRLGRAVLLTPLAADILAARGIAIERE</sequence>
<accession>A0A1N7PZX2</accession>
<dbReference type="EMBL" id="FTOG01000012">
    <property type="protein sequence ID" value="SIT16131.1"/>
    <property type="molecule type" value="Genomic_DNA"/>
</dbReference>
<dbReference type="STRING" id="453582.SAMN05421580_11232"/>
<dbReference type="AlphaFoldDB" id="A0A1N7PZX2"/>
<organism evidence="1 2">
    <name type="scientific">Rhodobacter aestuarii</name>
    <dbReference type="NCBI Taxonomy" id="453582"/>
    <lineage>
        <taxon>Bacteria</taxon>
        <taxon>Pseudomonadati</taxon>
        <taxon>Pseudomonadota</taxon>
        <taxon>Alphaproteobacteria</taxon>
        <taxon>Rhodobacterales</taxon>
        <taxon>Rhodobacter group</taxon>
        <taxon>Rhodobacter</taxon>
    </lineage>
</organism>
<dbReference type="RefSeq" id="WP_076486057.1">
    <property type="nucleotide sequence ID" value="NZ_FTOG01000012.1"/>
</dbReference>
<dbReference type="Proteomes" id="UP000186221">
    <property type="component" value="Unassembled WGS sequence"/>
</dbReference>
<evidence type="ECO:0000313" key="1">
    <source>
        <dbReference type="EMBL" id="SIT16131.1"/>
    </source>
</evidence>
<proteinExistence type="predicted"/>
<reference evidence="2" key="1">
    <citation type="submission" date="2017-01" db="EMBL/GenBank/DDBJ databases">
        <authorList>
            <person name="Varghese N."/>
            <person name="Submissions S."/>
        </authorList>
    </citation>
    <scope>NUCLEOTIDE SEQUENCE [LARGE SCALE GENOMIC DNA]</scope>
    <source>
        <strain evidence="2">DSM 19945</strain>
    </source>
</reference>
<protein>
    <submittedName>
        <fullName evidence="1">Uncharacterized protein</fullName>
    </submittedName>
</protein>
<dbReference type="OrthoDB" id="3732621at2"/>
<keyword evidence="2" id="KW-1185">Reference proteome</keyword>
<gene>
    <name evidence="1" type="ORF">SAMN05421580_11232</name>
</gene>